<evidence type="ECO:0000256" key="5">
    <source>
        <dbReference type="ARBA" id="ARBA00023136"/>
    </source>
</evidence>
<evidence type="ECO:0000256" key="2">
    <source>
        <dbReference type="ARBA" id="ARBA00022475"/>
    </source>
</evidence>
<dbReference type="GO" id="GO:0005436">
    <property type="term" value="F:sodium:phosphate symporter activity"/>
    <property type="evidence" value="ECO:0007669"/>
    <property type="project" value="InterPro"/>
</dbReference>
<keyword evidence="3 6" id="KW-0812">Transmembrane</keyword>
<proteinExistence type="predicted"/>
<name>A0A523XE28_UNCT6</name>
<dbReference type="Proteomes" id="UP000315534">
    <property type="component" value="Unassembled WGS sequence"/>
</dbReference>
<keyword evidence="4 6" id="KW-1133">Transmembrane helix</keyword>
<keyword evidence="5 6" id="KW-0472">Membrane</keyword>
<dbReference type="Pfam" id="PF02690">
    <property type="entry name" value="Na_Pi_cotrans"/>
    <property type="match status" value="1"/>
</dbReference>
<dbReference type="SUPFAM" id="SSF109755">
    <property type="entry name" value="PhoU-like"/>
    <property type="match status" value="1"/>
</dbReference>
<evidence type="ECO:0000313" key="9">
    <source>
        <dbReference type="EMBL" id="TET77525.1"/>
    </source>
</evidence>
<sequence length="681" mass="73944">MKKGVTIGAFLALAILASPTSYAQEGIPLKLSISKAHDTFGRDISGDDQLATVKHQAARPIIVSVRGPDGLPARSVPIVFSVLGEPEGNIHKEVRARVAQDTVLTDEYGYAKTHVRLGGEPGHYHLTARIAGQESHINFTIRGMRKGWPAFSVFGLVGGLSLFLFGLNFVGRALNRAAGGRLRHMIFSLSERKAMGILVGALLTILVQSSSATVAMLMSFANAGLVNLSQSLGLILGAEVGTTLTIQVIAFRVTSFAPLLVALGFLLMSLRQPYVYIGRTLFGVGMVFLGLRLMADAVAPLQASPQFKVAIAFLGTKPLLTAILAALFAAVARSSAGPIGVAIMLGYEGIIDLNGAVAVVLGANLGSAVTALLGAVRSTTEGRRVALAHTVFKLVVVIIFFVFIRYFTGLLSIIGGSTARQIANAHTILNLAAVVLFFPIVSPYERVIKALVKEGPETLRRKPRYLDDTVLDTPSLAIGQAQREAMRMADIVMAMFAKVKDVLRRNDDTLRKEIVAEDDRVDELAGSITTYLTRISQEELTKDQSLRGVALLHIVDELESVGDVVSKSLMIYAKKKIELGFYFSKEGFSEINEFHEFVSKSLRMAVTSFSSWDGDLARKTLDRRVEGERRQSRLHDAHIDRLRKDKKESLDTSSVHLDLIRDLERINFHAANTAEAVLGRM</sequence>
<reference evidence="9 10" key="1">
    <citation type="submission" date="2019-03" db="EMBL/GenBank/DDBJ databases">
        <title>Metabolic potential of uncultured bacteria and archaea associated with petroleum seepage in deep-sea sediments.</title>
        <authorList>
            <person name="Dong X."/>
            <person name="Hubert C."/>
        </authorList>
    </citation>
    <scope>NUCLEOTIDE SEQUENCE [LARGE SCALE GENOMIC DNA]</scope>
    <source>
        <strain evidence="9">E29_bin36</strain>
    </source>
</reference>
<feature type="chain" id="PRO_5021935468" evidence="7">
    <location>
        <begin position="24"/>
        <end position="681"/>
    </location>
</feature>
<feature type="transmembrane region" description="Helical" evidence="6">
    <location>
        <begin position="394"/>
        <end position="415"/>
    </location>
</feature>
<feature type="domain" description="PhoU" evidence="8">
    <location>
        <begin position="486"/>
        <end position="563"/>
    </location>
</feature>
<evidence type="ECO:0000256" key="7">
    <source>
        <dbReference type="SAM" id="SignalP"/>
    </source>
</evidence>
<feature type="transmembrane region" description="Helical" evidence="6">
    <location>
        <begin position="427"/>
        <end position="444"/>
    </location>
</feature>
<feature type="transmembrane region" description="Helical" evidence="6">
    <location>
        <begin position="274"/>
        <end position="295"/>
    </location>
</feature>
<feature type="transmembrane region" description="Helical" evidence="6">
    <location>
        <begin position="244"/>
        <end position="267"/>
    </location>
</feature>
<dbReference type="EMBL" id="SOIP01000563">
    <property type="protein sequence ID" value="TET77525.1"/>
    <property type="molecule type" value="Genomic_DNA"/>
</dbReference>
<dbReference type="GO" id="GO:0005886">
    <property type="term" value="C:plasma membrane"/>
    <property type="evidence" value="ECO:0007669"/>
    <property type="project" value="UniProtKB-SubCell"/>
</dbReference>
<dbReference type="InterPro" id="IPR038078">
    <property type="entry name" value="PhoU-like_sf"/>
</dbReference>
<feature type="transmembrane region" description="Helical" evidence="6">
    <location>
        <begin position="148"/>
        <end position="174"/>
    </location>
</feature>
<evidence type="ECO:0000256" key="6">
    <source>
        <dbReference type="SAM" id="Phobius"/>
    </source>
</evidence>
<feature type="signal peptide" evidence="7">
    <location>
        <begin position="1"/>
        <end position="23"/>
    </location>
</feature>
<evidence type="ECO:0000256" key="3">
    <source>
        <dbReference type="ARBA" id="ARBA00022692"/>
    </source>
</evidence>
<feature type="transmembrane region" description="Helical" evidence="6">
    <location>
        <begin position="353"/>
        <end position="374"/>
    </location>
</feature>
<accession>A0A523XE28</accession>
<comment type="subcellular location">
    <subcellularLocation>
        <location evidence="1">Cell membrane</location>
        <topology evidence="1">Multi-pass membrane protein</topology>
    </subcellularLocation>
</comment>
<dbReference type="InterPro" id="IPR026022">
    <property type="entry name" value="PhoU_dom"/>
</dbReference>
<feature type="domain" description="PhoU" evidence="8">
    <location>
        <begin position="591"/>
        <end position="677"/>
    </location>
</feature>
<dbReference type="AlphaFoldDB" id="A0A523XE28"/>
<dbReference type="PANTHER" id="PTHR10010:SF46">
    <property type="entry name" value="SODIUM-DEPENDENT PHOSPHATE TRANSPORT PROTEIN 2B"/>
    <property type="match status" value="1"/>
</dbReference>
<evidence type="ECO:0000256" key="1">
    <source>
        <dbReference type="ARBA" id="ARBA00004651"/>
    </source>
</evidence>
<dbReference type="GO" id="GO:0044341">
    <property type="term" value="P:sodium-dependent phosphate transport"/>
    <property type="evidence" value="ECO:0007669"/>
    <property type="project" value="InterPro"/>
</dbReference>
<keyword evidence="2" id="KW-1003">Cell membrane</keyword>
<gene>
    <name evidence="9" type="ORF">E3J38_09790</name>
</gene>
<feature type="transmembrane region" description="Helical" evidence="6">
    <location>
        <begin position="195"/>
        <end position="224"/>
    </location>
</feature>
<dbReference type="PANTHER" id="PTHR10010">
    <property type="entry name" value="SOLUTE CARRIER FAMILY 34 SODIUM PHOSPHATE , MEMBER 2-RELATED"/>
    <property type="match status" value="1"/>
</dbReference>
<protein>
    <submittedName>
        <fullName evidence="9">Na/Pi cotransporter family protein</fullName>
    </submittedName>
</protein>
<evidence type="ECO:0000259" key="8">
    <source>
        <dbReference type="Pfam" id="PF01895"/>
    </source>
</evidence>
<dbReference type="InterPro" id="IPR003841">
    <property type="entry name" value="Na/Pi_transpt"/>
</dbReference>
<dbReference type="Gene3D" id="1.20.58.220">
    <property type="entry name" value="Phosphate transport system protein phou homolog 2, domain 2"/>
    <property type="match status" value="1"/>
</dbReference>
<dbReference type="Pfam" id="PF01895">
    <property type="entry name" value="PhoU"/>
    <property type="match status" value="2"/>
</dbReference>
<feature type="transmembrane region" description="Helical" evidence="6">
    <location>
        <begin position="307"/>
        <end position="332"/>
    </location>
</feature>
<organism evidence="9 10">
    <name type="scientific">candidate division TA06 bacterium</name>
    <dbReference type="NCBI Taxonomy" id="2250710"/>
    <lineage>
        <taxon>Bacteria</taxon>
        <taxon>Bacteria division TA06</taxon>
    </lineage>
</organism>
<evidence type="ECO:0000313" key="10">
    <source>
        <dbReference type="Proteomes" id="UP000315534"/>
    </source>
</evidence>
<evidence type="ECO:0000256" key="4">
    <source>
        <dbReference type="ARBA" id="ARBA00022989"/>
    </source>
</evidence>
<dbReference type="NCBIfam" id="NF037997">
    <property type="entry name" value="Na_Pi_symport"/>
    <property type="match status" value="1"/>
</dbReference>
<keyword evidence="7" id="KW-0732">Signal</keyword>
<comment type="caution">
    <text evidence="9">The sequence shown here is derived from an EMBL/GenBank/DDBJ whole genome shotgun (WGS) entry which is preliminary data.</text>
</comment>